<feature type="domain" description="DUF3152" evidence="1">
    <location>
        <begin position="10"/>
        <end position="104"/>
    </location>
</feature>
<proteinExistence type="predicted"/>
<protein>
    <submittedName>
        <fullName evidence="2">DUF3152 domain-containing protein</fullName>
    </submittedName>
</protein>
<dbReference type="Proteomes" id="UP000727993">
    <property type="component" value="Unassembled WGS sequence"/>
</dbReference>
<accession>A0A936TEX0</accession>
<evidence type="ECO:0000259" key="1">
    <source>
        <dbReference type="Pfam" id="PF11350"/>
    </source>
</evidence>
<evidence type="ECO:0000313" key="3">
    <source>
        <dbReference type="Proteomes" id="UP000727993"/>
    </source>
</evidence>
<gene>
    <name evidence="2" type="ORF">IPN02_10015</name>
</gene>
<organism evidence="2 3">
    <name type="scientific">Candidatus Neomicrothrix subdominans</name>
    <dbReference type="NCBI Taxonomy" id="2954438"/>
    <lineage>
        <taxon>Bacteria</taxon>
        <taxon>Bacillati</taxon>
        <taxon>Actinomycetota</taxon>
        <taxon>Acidimicrobiia</taxon>
        <taxon>Acidimicrobiales</taxon>
        <taxon>Microthrixaceae</taxon>
        <taxon>Candidatus Neomicrothrix</taxon>
    </lineage>
</organism>
<evidence type="ECO:0000313" key="2">
    <source>
        <dbReference type="EMBL" id="MBK9297149.1"/>
    </source>
</evidence>
<dbReference type="AlphaFoldDB" id="A0A936TEX0"/>
<comment type="caution">
    <text evidence="2">The sequence shown here is derived from an EMBL/GenBank/DDBJ whole genome shotgun (WGS) entry which is preliminary data.</text>
</comment>
<name>A0A936TEX0_9ACTN</name>
<dbReference type="Pfam" id="PF11350">
    <property type="entry name" value="DUF3152"/>
    <property type="match status" value="1"/>
</dbReference>
<reference evidence="2 3" key="1">
    <citation type="submission" date="2020-10" db="EMBL/GenBank/DDBJ databases">
        <title>Connecting structure to function with the recovery of over 1000 high-quality activated sludge metagenome-assembled genomes encoding full-length rRNA genes using long-read sequencing.</title>
        <authorList>
            <person name="Singleton C.M."/>
            <person name="Petriglieri F."/>
            <person name="Kristensen J.M."/>
            <person name="Kirkegaard R.H."/>
            <person name="Michaelsen T.Y."/>
            <person name="Andersen M.H."/>
            <person name="Karst S.M."/>
            <person name="Dueholm M.S."/>
            <person name="Nielsen P.H."/>
            <person name="Albertsen M."/>
        </authorList>
    </citation>
    <scope>NUCLEOTIDE SEQUENCE [LARGE SCALE GENOMIC DNA]</scope>
    <source>
        <strain evidence="2">Lyne_18-Q3-R50-59_MAXAC.006</strain>
    </source>
</reference>
<dbReference type="EMBL" id="JADJZA010000006">
    <property type="protein sequence ID" value="MBK9297149.1"/>
    <property type="molecule type" value="Genomic_DNA"/>
</dbReference>
<sequence length="119" mass="13045">MDDVSTDELSLITMSTLTDPRGWAQAGFTFDADPDSANRLVLAEPDVVDELCAPIETGRTLSCQNGPVVVLNADGWRTAPEGWPDVETYRQFLVNHGVGHLLSQFHPSNRCPVPANPRR</sequence>
<dbReference type="InterPro" id="IPR022603">
    <property type="entry name" value="DUF3152"/>
</dbReference>